<reference evidence="2" key="1">
    <citation type="submission" date="2021-01" db="EMBL/GenBank/DDBJ databases">
        <title>Genomic Encyclopedia of Type Strains, Phase IV (KMG-IV): sequencing the most valuable type-strain genomes for metagenomic binning, comparative biology and taxonomic classification.</title>
        <authorList>
            <person name="Goeker M."/>
        </authorList>
    </citation>
    <scope>NUCLEOTIDE SEQUENCE</scope>
    <source>
        <strain evidence="2">DSM 23230</strain>
    </source>
</reference>
<sequence length="114" mass="13640">MKVFCHHLYEYEKGLRNLILHTTEAENRKFIEKRLQDNNIPYVIYNVTPEKINVFFGNEKCINVIKEIAKSDLRDYTDEEDFMLGIMLGYDRVQQCERYIERTSAKREVDELVG</sequence>
<protein>
    <recommendedName>
        <fullName evidence="1">DUF2023 domain-containing protein</fullName>
    </recommendedName>
</protein>
<dbReference type="EMBL" id="JAFBDQ010000015">
    <property type="protein sequence ID" value="MBM7557650.1"/>
    <property type="molecule type" value="Genomic_DNA"/>
</dbReference>
<dbReference type="SUPFAM" id="SSF160448">
    <property type="entry name" value="PG1857-like"/>
    <property type="match status" value="1"/>
</dbReference>
<feature type="domain" description="DUF2023" evidence="1">
    <location>
        <begin position="2"/>
        <end position="102"/>
    </location>
</feature>
<proteinExistence type="predicted"/>
<organism evidence="2 3">
    <name type="scientific">Halanaerobacter jeridensis</name>
    <dbReference type="NCBI Taxonomy" id="706427"/>
    <lineage>
        <taxon>Bacteria</taxon>
        <taxon>Bacillati</taxon>
        <taxon>Bacillota</taxon>
        <taxon>Clostridia</taxon>
        <taxon>Halanaerobiales</taxon>
        <taxon>Halobacteroidaceae</taxon>
        <taxon>Halanaerobacter</taxon>
    </lineage>
</organism>
<evidence type="ECO:0000313" key="3">
    <source>
        <dbReference type="Proteomes" id="UP000774000"/>
    </source>
</evidence>
<evidence type="ECO:0000313" key="2">
    <source>
        <dbReference type="EMBL" id="MBM7557650.1"/>
    </source>
</evidence>
<name>A0A938XUA9_9FIRM</name>
<accession>A0A938XUA9</accession>
<evidence type="ECO:0000259" key="1">
    <source>
        <dbReference type="Pfam" id="PF09633"/>
    </source>
</evidence>
<dbReference type="Gene3D" id="3.30.2190.10">
    <property type="entry name" value="PG1857-like"/>
    <property type="match status" value="1"/>
</dbReference>
<dbReference type="InterPro" id="IPR018594">
    <property type="entry name" value="DUF2023"/>
</dbReference>
<dbReference type="InterPro" id="IPR036780">
    <property type="entry name" value="PG1857-like_sf"/>
</dbReference>
<dbReference type="RefSeq" id="WP_204702398.1">
    <property type="nucleotide sequence ID" value="NZ_JAFBDQ010000015.1"/>
</dbReference>
<gene>
    <name evidence="2" type="ORF">JOC47_002516</name>
</gene>
<dbReference type="AlphaFoldDB" id="A0A938XUA9"/>
<dbReference type="Pfam" id="PF09633">
    <property type="entry name" value="DUF2023"/>
    <property type="match status" value="1"/>
</dbReference>
<keyword evidence="3" id="KW-1185">Reference proteome</keyword>
<comment type="caution">
    <text evidence="2">The sequence shown here is derived from an EMBL/GenBank/DDBJ whole genome shotgun (WGS) entry which is preliminary data.</text>
</comment>
<dbReference type="Proteomes" id="UP000774000">
    <property type="component" value="Unassembled WGS sequence"/>
</dbReference>